<evidence type="ECO:0000256" key="1">
    <source>
        <dbReference type="SAM" id="MobiDB-lite"/>
    </source>
</evidence>
<reference evidence="5 6" key="1">
    <citation type="submission" date="2019-02" db="EMBL/GenBank/DDBJ databases">
        <title>Deep-cultivation of Planctomycetes and their phenomic and genomic characterization uncovers novel biology.</title>
        <authorList>
            <person name="Wiegand S."/>
            <person name="Jogler M."/>
            <person name="Boedeker C."/>
            <person name="Pinto D."/>
            <person name="Vollmers J."/>
            <person name="Rivas-Marin E."/>
            <person name="Kohn T."/>
            <person name="Peeters S.H."/>
            <person name="Heuer A."/>
            <person name="Rast P."/>
            <person name="Oberbeckmann S."/>
            <person name="Bunk B."/>
            <person name="Jeske O."/>
            <person name="Meyerdierks A."/>
            <person name="Storesund J.E."/>
            <person name="Kallscheuer N."/>
            <person name="Luecker S."/>
            <person name="Lage O.M."/>
            <person name="Pohl T."/>
            <person name="Merkel B.J."/>
            <person name="Hornburger P."/>
            <person name="Mueller R.-W."/>
            <person name="Bruemmer F."/>
            <person name="Labrenz M."/>
            <person name="Spormann A.M."/>
            <person name="Op den Camp H."/>
            <person name="Overmann J."/>
            <person name="Amann R."/>
            <person name="Jetten M.S.M."/>
            <person name="Mascher T."/>
            <person name="Medema M.H."/>
            <person name="Devos D.P."/>
            <person name="Kaster A.-K."/>
            <person name="Ovreas L."/>
            <person name="Rohde M."/>
            <person name="Galperin M.Y."/>
            <person name="Jogler C."/>
        </authorList>
    </citation>
    <scope>NUCLEOTIDE SEQUENCE [LARGE SCALE GENOMIC DNA]</scope>
    <source>
        <strain evidence="5 6">Pan265</strain>
    </source>
</reference>
<dbReference type="OrthoDB" id="8320584at2"/>
<dbReference type="Gene3D" id="2.40.160.160">
    <property type="entry name" value="Inverse autotransporter, beta-domain"/>
    <property type="match status" value="1"/>
</dbReference>
<evidence type="ECO:0000313" key="6">
    <source>
        <dbReference type="Proteomes" id="UP000320386"/>
    </source>
</evidence>
<dbReference type="InterPro" id="IPR024519">
    <property type="entry name" value="IAT_beta"/>
</dbReference>
<dbReference type="EMBL" id="CP036280">
    <property type="protein sequence ID" value="QDU70259.1"/>
    <property type="molecule type" value="Genomic_DNA"/>
</dbReference>
<evidence type="ECO:0000313" key="5">
    <source>
        <dbReference type="EMBL" id="QDU70259.1"/>
    </source>
</evidence>
<dbReference type="Proteomes" id="UP000320386">
    <property type="component" value="Chromosome"/>
</dbReference>
<gene>
    <name evidence="5" type="ORF">Pan265_00820</name>
</gene>
<feature type="chain" id="PRO_5022078754" description="Inverse autotransporter beta-domain domain-containing protein" evidence="2">
    <location>
        <begin position="27"/>
        <end position="908"/>
    </location>
</feature>
<evidence type="ECO:0000259" key="3">
    <source>
        <dbReference type="Pfam" id="PF11924"/>
    </source>
</evidence>
<feature type="region of interest" description="Disordered" evidence="1">
    <location>
        <begin position="876"/>
        <end position="908"/>
    </location>
</feature>
<dbReference type="SUPFAM" id="SSF51126">
    <property type="entry name" value="Pectin lyase-like"/>
    <property type="match status" value="1"/>
</dbReference>
<dbReference type="Pfam" id="PF11924">
    <property type="entry name" value="IAT_beta"/>
    <property type="match status" value="1"/>
</dbReference>
<feature type="domain" description="Inverse autotransporter beta-domain" evidence="3">
    <location>
        <begin position="49"/>
        <end position="189"/>
    </location>
</feature>
<sequence precursor="true">MRQIGSMAVCLASLGLATSLVSPALAQDDQVVSDRLYWDLILDIEGRFSTGRNIGQGDLFVPLTQLRDQLVFADFRFRYDDDASQEYNLGVGYRRLLGDKVILGGYGYFDHLISGNDNGFNQLTFGAEALLEHFEFRGNLYLPEDDEKGFGPSFASGQLLGGTLSYNTNQQVEKPLPGFDLEAGVRSPVREIDAWIYAGYFRFDDSGFETVAGPQVRAQWNIDTDAILPNSTLSTGVRWAEDDVRGSRTYFTIGIRFPLGFGGRPGGVTTPLPDWQPDRMVRRVERDIDIVTGARAAVVSSEPATIPGTGGTPFGTIDVVRDGGTAATGTGTLQNPSGDLVASIDSGAEIVILAGRRNDANQLIPYELAPGQSLNLNPGQSLLGGGSAIQITDASGNNPVTYFVPAFRGVVRQNDIFTDIINANDDTEIQRMYLVEGSSGIVIDDADNVSVFDTTIFGPSGDGVQIINGSTGVSIIAFGVQDEAGSGTIAGIRITGNTTSDVLLENLDLRSLPNQGIVIENQASAVTINRLDLNGTTGSTVGLSIDNASDVTVDGAVIRTFDSSAVAVTNASSNINIDDLITVGPGNAAAAVLIDNASGVTLTNPLIYDFANNGLEITNGSSDITVDSLRTRGGADSDTAIQLTGVSDITLTNSALLDFVAEDGAPPATPVTANRLLQATNVTDLTVDQFYATGFVGGASVADPDPDNDTNDYALGEIFDLDNVDDSTFANLDFDGVRVTSINNTPDSFDGVIVIRNGSENLTFTGATDPDDRSVIRTLGQLAGSMVRVTDSGNVTPITFTNFTFDLADNFEAADLPGNGTHLSVGNATVSFDNTIFRTNRDDNNDFIFYDTASGNTVDLSGTGNTFVNTELENATPSVSNGATTVNGGIDFDEPEGTLDGTGFTPAP</sequence>
<dbReference type="InterPro" id="IPR012334">
    <property type="entry name" value="Pectin_lyas_fold"/>
</dbReference>
<organism evidence="5 6">
    <name type="scientific">Mucisphaera calidilacus</name>
    <dbReference type="NCBI Taxonomy" id="2527982"/>
    <lineage>
        <taxon>Bacteria</taxon>
        <taxon>Pseudomonadati</taxon>
        <taxon>Planctomycetota</taxon>
        <taxon>Phycisphaerae</taxon>
        <taxon>Phycisphaerales</taxon>
        <taxon>Phycisphaeraceae</taxon>
        <taxon>Mucisphaera</taxon>
    </lineage>
</organism>
<accession>A0A518BTH0</accession>
<evidence type="ECO:0000259" key="4">
    <source>
        <dbReference type="Pfam" id="PF13229"/>
    </source>
</evidence>
<dbReference type="Pfam" id="PF13229">
    <property type="entry name" value="Beta_helix"/>
    <property type="match status" value="1"/>
</dbReference>
<dbReference type="InterPro" id="IPR039448">
    <property type="entry name" value="Beta_helix"/>
</dbReference>
<keyword evidence="2" id="KW-0732">Signal</keyword>
<evidence type="ECO:0000256" key="2">
    <source>
        <dbReference type="SAM" id="SignalP"/>
    </source>
</evidence>
<dbReference type="KEGG" id="mcad:Pan265_00820"/>
<dbReference type="InterPro" id="IPR038177">
    <property type="entry name" value="IAT_beta_sf"/>
</dbReference>
<keyword evidence="6" id="KW-1185">Reference proteome</keyword>
<proteinExistence type="predicted"/>
<dbReference type="Gene3D" id="2.160.20.10">
    <property type="entry name" value="Single-stranded right-handed beta-helix, Pectin lyase-like"/>
    <property type="match status" value="1"/>
</dbReference>
<dbReference type="SMART" id="SM00710">
    <property type="entry name" value="PbH1"/>
    <property type="match status" value="9"/>
</dbReference>
<feature type="signal peptide" evidence="2">
    <location>
        <begin position="1"/>
        <end position="26"/>
    </location>
</feature>
<evidence type="ECO:0008006" key="7">
    <source>
        <dbReference type="Google" id="ProtNLM"/>
    </source>
</evidence>
<dbReference type="AlphaFoldDB" id="A0A518BTH0"/>
<feature type="compositionally biased region" description="Polar residues" evidence="1">
    <location>
        <begin position="876"/>
        <end position="887"/>
    </location>
</feature>
<dbReference type="InterPro" id="IPR011050">
    <property type="entry name" value="Pectin_lyase_fold/virulence"/>
</dbReference>
<dbReference type="InterPro" id="IPR006626">
    <property type="entry name" value="PbH1"/>
</dbReference>
<protein>
    <recommendedName>
        <fullName evidence="7">Inverse autotransporter beta-domain domain-containing protein</fullName>
    </recommendedName>
</protein>
<feature type="domain" description="Right handed beta helix" evidence="4">
    <location>
        <begin position="491"/>
        <end position="653"/>
    </location>
</feature>
<name>A0A518BTH0_9BACT</name>